<dbReference type="GO" id="GO:0005829">
    <property type="term" value="C:cytosol"/>
    <property type="evidence" value="ECO:0007669"/>
    <property type="project" value="GOC"/>
</dbReference>
<evidence type="ECO:0000256" key="2">
    <source>
        <dbReference type="ARBA" id="ARBA00005912"/>
    </source>
</evidence>
<comment type="subcellular location">
    <subcellularLocation>
        <location evidence="1 6">Cytoplasm</location>
    </subcellularLocation>
</comment>
<evidence type="ECO:0000256" key="1">
    <source>
        <dbReference type="ARBA" id="ARBA00004496"/>
    </source>
</evidence>
<accession>A0A3B1DW08</accession>
<dbReference type="InterPro" id="IPR002661">
    <property type="entry name" value="Ribosome_recyc_fac"/>
</dbReference>
<organism evidence="8 9">
    <name type="scientific">Buchnera aphidicola</name>
    <name type="common">Cinara strobi</name>
    <dbReference type="NCBI Taxonomy" id="1921549"/>
    <lineage>
        <taxon>Bacteria</taxon>
        <taxon>Pseudomonadati</taxon>
        <taxon>Pseudomonadota</taxon>
        <taxon>Gammaproteobacteria</taxon>
        <taxon>Enterobacterales</taxon>
        <taxon>Erwiniaceae</taxon>
        <taxon>Buchnera</taxon>
    </lineage>
</organism>
<dbReference type="HAMAP" id="MF_00040">
    <property type="entry name" value="RRF"/>
    <property type="match status" value="1"/>
</dbReference>
<dbReference type="EMBL" id="LR025085">
    <property type="protein sequence ID" value="VAX76463.1"/>
    <property type="molecule type" value="Genomic_DNA"/>
</dbReference>
<comment type="similarity">
    <text evidence="2 6">Belongs to the RRF family.</text>
</comment>
<evidence type="ECO:0000256" key="5">
    <source>
        <dbReference type="ARBA" id="ARBA00025050"/>
    </source>
</evidence>
<evidence type="ECO:0000256" key="3">
    <source>
        <dbReference type="ARBA" id="ARBA00022490"/>
    </source>
</evidence>
<dbReference type="PANTHER" id="PTHR20982">
    <property type="entry name" value="RIBOSOME RECYCLING FACTOR"/>
    <property type="match status" value="1"/>
</dbReference>
<dbReference type="FunFam" id="1.10.132.20:FF:000001">
    <property type="entry name" value="Ribosome-recycling factor"/>
    <property type="match status" value="1"/>
</dbReference>
<dbReference type="InterPro" id="IPR036191">
    <property type="entry name" value="RRF_sf"/>
</dbReference>
<evidence type="ECO:0000256" key="6">
    <source>
        <dbReference type="HAMAP-Rule" id="MF_00040"/>
    </source>
</evidence>
<dbReference type="GO" id="GO:0043023">
    <property type="term" value="F:ribosomal large subunit binding"/>
    <property type="evidence" value="ECO:0007669"/>
    <property type="project" value="TreeGrafter"/>
</dbReference>
<reference evidence="9" key="1">
    <citation type="submission" date="2018-09" db="EMBL/GenBank/DDBJ databases">
        <authorList>
            <person name="Manzano-Marin A."/>
            <person name="Manzano-Marin A."/>
        </authorList>
    </citation>
    <scope>NUCLEOTIDE SEQUENCE [LARGE SCALE GENOMIC DNA]</scope>
    <source>
        <strain evidence="9">BuCistrobi</strain>
    </source>
</reference>
<dbReference type="FunFam" id="3.30.1360.40:FF:000001">
    <property type="entry name" value="Ribosome-recycling factor"/>
    <property type="match status" value="1"/>
</dbReference>
<dbReference type="SUPFAM" id="SSF55194">
    <property type="entry name" value="Ribosome recycling factor, RRF"/>
    <property type="match status" value="1"/>
</dbReference>
<comment type="function">
    <text evidence="5 6">Responsible for the release of ribosomes from messenger RNA at the termination of protein biosynthesis. May increase the efficiency of translation by recycling ribosomes from one round of translation to another.</text>
</comment>
<evidence type="ECO:0000313" key="8">
    <source>
        <dbReference type="EMBL" id="VAX76463.1"/>
    </source>
</evidence>
<dbReference type="AlphaFoldDB" id="A0A3B1DW08"/>
<proteinExistence type="inferred from homology"/>
<dbReference type="Pfam" id="PF01765">
    <property type="entry name" value="RRF"/>
    <property type="match status" value="1"/>
</dbReference>
<dbReference type="Gene3D" id="1.10.132.20">
    <property type="entry name" value="Ribosome-recycling factor"/>
    <property type="match status" value="1"/>
</dbReference>
<evidence type="ECO:0000259" key="7">
    <source>
        <dbReference type="Pfam" id="PF01765"/>
    </source>
</evidence>
<gene>
    <name evidence="6 8" type="primary">frr</name>
    <name evidence="8" type="ORF">BUCINSTRO3249_0153</name>
</gene>
<dbReference type="STRING" id="1921549.GCA_900128825_00152"/>
<dbReference type="RefSeq" id="WP_158349038.1">
    <property type="nucleotide sequence ID" value="NZ_LR025085.1"/>
</dbReference>
<dbReference type="Proteomes" id="UP000271849">
    <property type="component" value="Chromosome"/>
</dbReference>
<keyword evidence="3 6" id="KW-0963">Cytoplasm</keyword>
<dbReference type="NCBIfam" id="TIGR00496">
    <property type="entry name" value="frr"/>
    <property type="match status" value="1"/>
</dbReference>
<evidence type="ECO:0000256" key="4">
    <source>
        <dbReference type="ARBA" id="ARBA00022917"/>
    </source>
</evidence>
<keyword evidence="4 6" id="KW-0648">Protein biosynthesis</keyword>
<dbReference type="GO" id="GO:0002184">
    <property type="term" value="P:cytoplasmic translational termination"/>
    <property type="evidence" value="ECO:0007669"/>
    <property type="project" value="TreeGrafter"/>
</dbReference>
<dbReference type="PANTHER" id="PTHR20982:SF3">
    <property type="entry name" value="MITOCHONDRIAL RIBOSOME RECYCLING FACTOR PSEUDO 1"/>
    <property type="match status" value="1"/>
</dbReference>
<sequence>MINILKERVYIQMNKCFLLFQKDLNKVRTNQISPALLDSIYIDYYGVSTVLKKISNIIVENNTTLKITLFDISQKSAVEKAIRNSNLGLNPVSLDSDIRVQVPNLTEDRRKDLIKIIFNDAENSRISVRKIRREANDQLKKFLKIGDITQDIEKETKKNIQQNTNFFIKKINDLVKLKEKELLTI</sequence>
<feature type="domain" description="Ribosome recycling factor" evidence="7">
    <location>
        <begin position="20"/>
        <end position="183"/>
    </location>
</feature>
<name>A0A3B1DW08_9GAMM</name>
<dbReference type="InterPro" id="IPR023584">
    <property type="entry name" value="Ribosome_recyc_fac_dom"/>
</dbReference>
<protein>
    <recommendedName>
        <fullName evidence="6">Ribosome-recycling factor</fullName>
        <shortName evidence="6">RRF</shortName>
    </recommendedName>
    <alternativeName>
        <fullName evidence="6">Ribosome-releasing factor</fullName>
    </alternativeName>
</protein>
<dbReference type="OrthoDB" id="9804006at2"/>
<evidence type="ECO:0000313" key="9">
    <source>
        <dbReference type="Proteomes" id="UP000271849"/>
    </source>
</evidence>
<dbReference type="Gene3D" id="3.30.1360.40">
    <property type="match status" value="1"/>
</dbReference>